<comment type="similarity">
    <text evidence="2 13">Belongs to the sodium:solute symporter (SSF) (TC 2.A.21) family.</text>
</comment>
<accession>A0A1F5Z0K9</accession>
<evidence type="ECO:0000256" key="13">
    <source>
        <dbReference type="RuleBase" id="RU362091"/>
    </source>
</evidence>
<evidence type="ECO:0000256" key="10">
    <source>
        <dbReference type="ARBA" id="ARBA00023136"/>
    </source>
</evidence>
<dbReference type="EMBL" id="MFIX01000033">
    <property type="protein sequence ID" value="OGG06010.1"/>
    <property type="molecule type" value="Genomic_DNA"/>
</dbReference>
<evidence type="ECO:0000256" key="11">
    <source>
        <dbReference type="ARBA" id="ARBA00023201"/>
    </source>
</evidence>
<evidence type="ECO:0000256" key="1">
    <source>
        <dbReference type="ARBA" id="ARBA00004651"/>
    </source>
</evidence>
<comment type="catalytic activity">
    <reaction evidence="12">
        <text>L-proline(in) + Na(+)(in) = L-proline(out) + Na(+)(out)</text>
        <dbReference type="Rhea" id="RHEA:28967"/>
        <dbReference type="ChEBI" id="CHEBI:29101"/>
        <dbReference type="ChEBI" id="CHEBI:60039"/>
    </reaction>
</comment>
<keyword evidence="4" id="KW-1003">Cell membrane</keyword>
<keyword evidence="6" id="KW-0769">Symport</keyword>
<evidence type="ECO:0000313" key="16">
    <source>
        <dbReference type="Proteomes" id="UP000179129"/>
    </source>
</evidence>
<dbReference type="Pfam" id="PF00474">
    <property type="entry name" value="SSF"/>
    <property type="match status" value="1"/>
</dbReference>
<dbReference type="PANTHER" id="PTHR48086">
    <property type="entry name" value="SODIUM/PROLINE SYMPORTER-RELATED"/>
    <property type="match status" value="1"/>
</dbReference>
<keyword evidence="3" id="KW-0813">Transport</keyword>
<dbReference type="PANTHER" id="PTHR48086:SF3">
    <property type="entry name" value="SODIUM_PROLINE SYMPORTER"/>
    <property type="match status" value="1"/>
</dbReference>
<evidence type="ECO:0000256" key="7">
    <source>
        <dbReference type="ARBA" id="ARBA00022989"/>
    </source>
</evidence>
<feature type="transmembrane region" description="Helical" evidence="14">
    <location>
        <begin position="41"/>
        <end position="66"/>
    </location>
</feature>
<comment type="caution">
    <text evidence="15">The sequence shown here is derived from an EMBL/GenBank/DDBJ whole genome shotgun (WGS) entry which is preliminary data.</text>
</comment>
<dbReference type="STRING" id="1817867.A3F83_12550"/>
<keyword evidence="10 14" id="KW-0472">Membrane</keyword>
<dbReference type="GO" id="GO:0005886">
    <property type="term" value="C:plasma membrane"/>
    <property type="evidence" value="ECO:0007669"/>
    <property type="project" value="UniProtKB-SubCell"/>
</dbReference>
<gene>
    <name evidence="15" type="ORF">A3F83_12550</name>
</gene>
<evidence type="ECO:0000256" key="6">
    <source>
        <dbReference type="ARBA" id="ARBA00022847"/>
    </source>
</evidence>
<dbReference type="AlphaFoldDB" id="A0A1F5Z0K9"/>
<reference evidence="15 16" key="1">
    <citation type="journal article" date="2016" name="Nat. Commun.">
        <title>Thousands of microbial genomes shed light on interconnected biogeochemical processes in an aquifer system.</title>
        <authorList>
            <person name="Anantharaman K."/>
            <person name="Brown C.T."/>
            <person name="Hug L.A."/>
            <person name="Sharon I."/>
            <person name="Castelle C.J."/>
            <person name="Probst A.J."/>
            <person name="Thomas B.C."/>
            <person name="Singh A."/>
            <person name="Wilkins M.J."/>
            <person name="Karaoz U."/>
            <person name="Brodie E.L."/>
            <person name="Williams K.H."/>
            <person name="Hubbard S.S."/>
            <person name="Banfield J.F."/>
        </authorList>
    </citation>
    <scope>NUCLEOTIDE SEQUENCE [LARGE SCALE GENOMIC DNA]</scope>
</reference>
<dbReference type="InterPro" id="IPR038377">
    <property type="entry name" value="Na/Glc_symporter_sf"/>
</dbReference>
<organism evidence="15 16">
    <name type="scientific">Candidatus Glassbacteria bacterium RIFCSPLOWO2_12_FULL_58_11</name>
    <dbReference type="NCBI Taxonomy" id="1817867"/>
    <lineage>
        <taxon>Bacteria</taxon>
        <taxon>Candidatus Glassiibacteriota</taxon>
    </lineage>
</organism>
<evidence type="ECO:0000313" key="15">
    <source>
        <dbReference type="EMBL" id="OGG06010.1"/>
    </source>
</evidence>
<proteinExistence type="inferred from homology"/>
<name>A0A1F5Z0K9_9BACT</name>
<dbReference type="GO" id="GO:0015293">
    <property type="term" value="F:symporter activity"/>
    <property type="evidence" value="ECO:0007669"/>
    <property type="project" value="UniProtKB-KW"/>
</dbReference>
<evidence type="ECO:0000256" key="9">
    <source>
        <dbReference type="ARBA" id="ARBA00023065"/>
    </source>
</evidence>
<keyword evidence="11" id="KW-0739">Sodium transport</keyword>
<feature type="transmembrane region" description="Helical" evidence="14">
    <location>
        <begin position="98"/>
        <end position="119"/>
    </location>
</feature>
<evidence type="ECO:0000256" key="8">
    <source>
        <dbReference type="ARBA" id="ARBA00023053"/>
    </source>
</evidence>
<feature type="transmembrane region" description="Helical" evidence="14">
    <location>
        <begin position="15"/>
        <end position="35"/>
    </location>
</feature>
<feature type="transmembrane region" description="Helical" evidence="14">
    <location>
        <begin position="73"/>
        <end position="92"/>
    </location>
</feature>
<evidence type="ECO:0000256" key="5">
    <source>
        <dbReference type="ARBA" id="ARBA00022692"/>
    </source>
</evidence>
<evidence type="ECO:0000256" key="2">
    <source>
        <dbReference type="ARBA" id="ARBA00006434"/>
    </source>
</evidence>
<dbReference type="Gene3D" id="1.20.1730.10">
    <property type="entry name" value="Sodium/glucose cotransporter"/>
    <property type="match status" value="1"/>
</dbReference>
<evidence type="ECO:0000256" key="4">
    <source>
        <dbReference type="ARBA" id="ARBA00022475"/>
    </source>
</evidence>
<keyword evidence="9" id="KW-0406">Ion transport</keyword>
<evidence type="ECO:0000256" key="12">
    <source>
        <dbReference type="ARBA" id="ARBA00033708"/>
    </source>
</evidence>
<comment type="subcellular location">
    <subcellularLocation>
        <location evidence="1">Cell membrane</location>
        <topology evidence="1">Multi-pass membrane protein</topology>
    </subcellularLocation>
</comment>
<dbReference type="InterPro" id="IPR001734">
    <property type="entry name" value="Na/solute_symporter"/>
</dbReference>
<dbReference type="GO" id="GO:0006814">
    <property type="term" value="P:sodium ion transport"/>
    <property type="evidence" value="ECO:0007669"/>
    <property type="project" value="UniProtKB-KW"/>
</dbReference>
<keyword evidence="7 14" id="KW-1133">Transmembrane helix</keyword>
<keyword evidence="8" id="KW-0915">Sodium</keyword>
<sequence length="141" mass="15644">MWQKVIDPAADQKKLVFWGKAMIVLVGLVAFWFSLTESRLIFWFVLFAWSGIGCAFCPVVICSLFWKGTSKAGAIAGMCGGFLISVLWKIFLSEATGLYEMVPGFFGGILVIILVSLFTKPPVRAAGDMEYVVRSVREYGR</sequence>
<dbReference type="Proteomes" id="UP000179129">
    <property type="component" value="Unassembled WGS sequence"/>
</dbReference>
<dbReference type="InterPro" id="IPR050277">
    <property type="entry name" value="Sodium:Solute_Symporter"/>
</dbReference>
<evidence type="ECO:0000256" key="3">
    <source>
        <dbReference type="ARBA" id="ARBA00022448"/>
    </source>
</evidence>
<keyword evidence="5 14" id="KW-0812">Transmembrane</keyword>
<protein>
    <submittedName>
        <fullName evidence="15">Uncharacterized protein</fullName>
    </submittedName>
</protein>
<dbReference type="PROSITE" id="PS50283">
    <property type="entry name" value="NA_SOLUT_SYMP_3"/>
    <property type="match status" value="1"/>
</dbReference>
<evidence type="ECO:0000256" key="14">
    <source>
        <dbReference type="SAM" id="Phobius"/>
    </source>
</evidence>